<dbReference type="Proteomes" id="UP001348641">
    <property type="component" value="Unassembled WGS sequence"/>
</dbReference>
<proteinExistence type="predicted"/>
<evidence type="ECO:0000313" key="3">
    <source>
        <dbReference type="Proteomes" id="UP001348641"/>
    </source>
</evidence>
<sequence>METPDRDFKPLPERPEGNDLDDLSWAAAAYEAANDNIRVAIARALENPENPTAEVQKRAPFSQATVNKIARDMGVPKRKPGGHK</sequence>
<evidence type="ECO:0000256" key="1">
    <source>
        <dbReference type="SAM" id="MobiDB-lite"/>
    </source>
</evidence>
<accession>A0ABU7KQX6</accession>
<gene>
    <name evidence="2" type="ORF">Q8A49_14360</name>
</gene>
<comment type="caution">
    <text evidence="2">The sequence shown here is derived from an EMBL/GenBank/DDBJ whole genome shotgun (WGS) entry which is preliminary data.</text>
</comment>
<evidence type="ECO:0000313" key="2">
    <source>
        <dbReference type="EMBL" id="MEE2051679.1"/>
    </source>
</evidence>
<feature type="compositionally biased region" description="Basic and acidic residues" evidence="1">
    <location>
        <begin position="1"/>
        <end position="17"/>
    </location>
</feature>
<reference evidence="2 3" key="1">
    <citation type="submission" date="2023-07" db="EMBL/GenBank/DDBJ databases">
        <authorList>
            <person name="Girao M."/>
            <person name="Carvalho M.F."/>
        </authorList>
    </citation>
    <scope>NUCLEOTIDE SEQUENCE [LARGE SCALE GENOMIC DNA]</scope>
    <source>
        <strain evidence="2 3">66/93</strain>
    </source>
</reference>
<feature type="region of interest" description="Disordered" evidence="1">
    <location>
        <begin position="1"/>
        <end position="20"/>
    </location>
</feature>
<protein>
    <recommendedName>
        <fullName evidence="4">Transcriptional regulator</fullName>
    </recommendedName>
</protein>
<evidence type="ECO:0008006" key="4">
    <source>
        <dbReference type="Google" id="ProtNLM"/>
    </source>
</evidence>
<organism evidence="2 3">
    <name type="scientific">Nocardiopsis tropica</name>
    <dbReference type="NCBI Taxonomy" id="109330"/>
    <lineage>
        <taxon>Bacteria</taxon>
        <taxon>Bacillati</taxon>
        <taxon>Actinomycetota</taxon>
        <taxon>Actinomycetes</taxon>
        <taxon>Streptosporangiales</taxon>
        <taxon>Nocardiopsidaceae</taxon>
        <taxon>Nocardiopsis</taxon>
    </lineage>
</organism>
<name>A0ABU7KQX6_9ACTN</name>
<dbReference type="RefSeq" id="WP_330158741.1">
    <property type="nucleotide sequence ID" value="NZ_BAAAJA010000041.1"/>
</dbReference>
<dbReference type="EMBL" id="JAUUCC010000033">
    <property type="protein sequence ID" value="MEE2051679.1"/>
    <property type="molecule type" value="Genomic_DNA"/>
</dbReference>